<feature type="compositionally biased region" description="Low complexity" evidence="1">
    <location>
        <begin position="23"/>
        <end position="33"/>
    </location>
</feature>
<organism evidence="2 3">
    <name type="scientific">Dipteronia dyeriana</name>
    <dbReference type="NCBI Taxonomy" id="168575"/>
    <lineage>
        <taxon>Eukaryota</taxon>
        <taxon>Viridiplantae</taxon>
        <taxon>Streptophyta</taxon>
        <taxon>Embryophyta</taxon>
        <taxon>Tracheophyta</taxon>
        <taxon>Spermatophyta</taxon>
        <taxon>Magnoliopsida</taxon>
        <taxon>eudicotyledons</taxon>
        <taxon>Gunneridae</taxon>
        <taxon>Pentapetalae</taxon>
        <taxon>rosids</taxon>
        <taxon>malvids</taxon>
        <taxon>Sapindales</taxon>
        <taxon>Sapindaceae</taxon>
        <taxon>Hippocastanoideae</taxon>
        <taxon>Acereae</taxon>
        <taxon>Dipteronia</taxon>
    </lineage>
</organism>
<proteinExistence type="predicted"/>
<dbReference type="EMBL" id="JANJYI010000003">
    <property type="protein sequence ID" value="KAK2656060.1"/>
    <property type="molecule type" value="Genomic_DNA"/>
</dbReference>
<keyword evidence="3" id="KW-1185">Reference proteome</keyword>
<dbReference type="AlphaFoldDB" id="A0AAD9XB14"/>
<name>A0AAD9XB14_9ROSI</name>
<evidence type="ECO:0000313" key="3">
    <source>
        <dbReference type="Proteomes" id="UP001280121"/>
    </source>
</evidence>
<dbReference type="Proteomes" id="UP001280121">
    <property type="component" value="Unassembled WGS sequence"/>
</dbReference>
<accession>A0AAD9XB14</accession>
<comment type="caution">
    <text evidence="2">The sequence shown here is derived from an EMBL/GenBank/DDBJ whole genome shotgun (WGS) entry which is preliminary data.</text>
</comment>
<reference evidence="2" key="1">
    <citation type="journal article" date="2023" name="Plant J.">
        <title>Genome sequences and population genomics provide insights into the demographic history, inbreeding, and mutation load of two 'living fossil' tree species of Dipteronia.</title>
        <authorList>
            <person name="Feng Y."/>
            <person name="Comes H.P."/>
            <person name="Chen J."/>
            <person name="Zhu S."/>
            <person name="Lu R."/>
            <person name="Zhang X."/>
            <person name="Li P."/>
            <person name="Qiu J."/>
            <person name="Olsen K.M."/>
            <person name="Qiu Y."/>
        </authorList>
    </citation>
    <scope>NUCLEOTIDE SEQUENCE</scope>
    <source>
        <strain evidence="2">KIB01</strain>
    </source>
</reference>
<protein>
    <submittedName>
        <fullName evidence="2">Uncharacterized protein</fullName>
    </submittedName>
</protein>
<gene>
    <name evidence="2" type="ORF">Ddye_009112</name>
</gene>
<feature type="region of interest" description="Disordered" evidence="1">
    <location>
        <begin position="1"/>
        <end position="33"/>
    </location>
</feature>
<evidence type="ECO:0000313" key="2">
    <source>
        <dbReference type="EMBL" id="KAK2656060.1"/>
    </source>
</evidence>
<evidence type="ECO:0000256" key="1">
    <source>
        <dbReference type="SAM" id="MobiDB-lite"/>
    </source>
</evidence>
<feature type="compositionally biased region" description="Polar residues" evidence="1">
    <location>
        <begin position="1"/>
        <end position="13"/>
    </location>
</feature>
<sequence length="107" mass="11973">MACNSSTCQSNSGCYKREEEPISSKSSDSNQQSTCVKCKVNEPVSGTSDDGRFCRECFRSNLYGEFKLAGTSKFKRLQVSIPLGGHLSWISYKFRDSDYKVVGFEDL</sequence>